<evidence type="ECO:0000256" key="1">
    <source>
        <dbReference type="SAM" id="Phobius"/>
    </source>
</evidence>
<organism evidence="2 3">
    <name type="scientific">Anabaena azotica FACHB-119</name>
    <dbReference type="NCBI Taxonomy" id="947527"/>
    <lineage>
        <taxon>Bacteria</taxon>
        <taxon>Bacillati</taxon>
        <taxon>Cyanobacteriota</taxon>
        <taxon>Cyanophyceae</taxon>
        <taxon>Nostocales</taxon>
        <taxon>Nostocaceae</taxon>
        <taxon>Anabaena</taxon>
        <taxon>Anabaena azotica</taxon>
    </lineage>
</organism>
<evidence type="ECO:0000313" key="2">
    <source>
        <dbReference type="EMBL" id="MBD2501545.1"/>
    </source>
</evidence>
<feature type="transmembrane region" description="Helical" evidence="1">
    <location>
        <begin position="6"/>
        <end position="25"/>
    </location>
</feature>
<dbReference type="RefSeq" id="WP_190472568.1">
    <property type="nucleotide sequence ID" value="NZ_JACJSG010000015.1"/>
</dbReference>
<gene>
    <name evidence="2" type="ORF">H6G83_13190</name>
</gene>
<keyword evidence="1" id="KW-0812">Transmembrane</keyword>
<sequence length="59" mass="6516">MERKKIVAIITGAISILLAIAYLIIVQILDYRDMQPAPISQIYPVSTIAAFTDKPSLLN</sequence>
<keyword evidence="3" id="KW-1185">Reference proteome</keyword>
<proteinExistence type="predicted"/>
<evidence type="ECO:0000313" key="3">
    <source>
        <dbReference type="Proteomes" id="UP000661112"/>
    </source>
</evidence>
<reference evidence="2 3" key="1">
    <citation type="journal article" date="2020" name="ISME J.">
        <title>Comparative genomics reveals insights into cyanobacterial evolution and habitat adaptation.</title>
        <authorList>
            <person name="Chen M.Y."/>
            <person name="Teng W.K."/>
            <person name="Zhao L."/>
            <person name="Hu C.X."/>
            <person name="Zhou Y.K."/>
            <person name="Han B.P."/>
            <person name="Song L.R."/>
            <person name="Shu W.S."/>
        </authorList>
    </citation>
    <scope>NUCLEOTIDE SEQUENCE [LARGE SCALE GENOMIC DNA]</scope>
    <source>
        <strain evidence="2 3">FACHB-119</strain>
    </source>
</reference>
<keyword evidence="1" id="KW-1133">Transmembrane helix</keyword>
<accession>A0ABR8D5G3</accession>
<dbReference type="Proteomes" id="UP000661112">
    <property type="component" value="Unassembled WGS sequence"/>
</dbReference>
<name>A0ABR8D5G3_9NOST</name>
<keyword evidence="1" id="KW-0472">Membrane</keyword>
<comment type="caution">
    <text evidence="2">The sequence shown here is derived from an EMBL/GenBank/DDBJ whole genome shotgun (WGS) entry which is preliminary data.</text>
</comment>
<protein>
    <submittedName>
        <fullName evidence="2">Glucose-inhibited division protein A</fullName>
    </submittedName>
</protein>
<dbReference type="EMBL" id="JACJSG010000015">
    <property type="protein sequence ID" value="MBD2501545.1"/>
    <property type="molecule type" value="Genomic_DNA"/>
</dbReference>